<dbReference type="PROSITE" id="PS51782">
    <property type="entry name" value="LYSM"/>
    <property type="match status" value="1"/>
</dbReference>
<dbReference type="Gene3D" id="3.10.350.10">
    <property type="entry name" value="LysM domain"/>
    <property type="match status" value="1"/>
</dbReference>
<reference evidence="3" key="1">
    <citation type="submission" date="2021-06" db="EMBL/GenBank/DDBJ databases">
        <title>Comparative genomics, transcriptomics and evolutionary studies reveal genomic signatures of adaptation to plant cell wall in hemibiotrophic fungi.</title>
        <authorList>
            <consortium name="DOE Joint Genome Institute"/>
            <person name="Baroncelli R."/>
            <person name="Diaz J.F."/>
            <person name="Benocci T."/>
            <person name="Peng M."/>
            <person name="Battaglia E."/>
            <person name="Haridas S."/>
            <person name="Andreopoulos W."/>
            <person name="Labutti K."/>
            <person name="Pangilinan J."/>
            <person name="Floch G.L."/>
            <person name="Makela M.R."/>
            <person name="Henrissat B."/>
            <person name="Grigoriev I.V."/>
            <person name="Crouch J.A."/>
            <person name="De Vries R.P."/>
            <person name="Sukno S.A."/>
            <person name="Thon M.R."/>
        </authorList>
    </citation>
    <scope>NUCLEOTIDE SEQUENCE</scope>
    <source>
        <strain evidence="3">CBS 125086</strain>
    </source>
</reference>
<dbReference type="CDD" id="cd00118">
    <property type="entry name" value="LysM"/>
    <property type="match status" value="1"/>
</dbReference>
<organism evidence="3 4">
    <name type="scientific">Colletotrichum navitas</name>
    <dbReference type="NCBI Taxonomy" id="681940"/>
    <lineage>
        <taxon>Eukaryota</taxon>
        <taxon>Fungi</taxon>
        <taxon>Dikarya</taxon>
        <taxon>Ascomycota</taxon>
        <taxon>Pezizomycotina</taxon>
        <taxon>Sordariomycetes</taxon>
        <taxon>Hypocreomycetidae</taxon>
        <taxon>Glomerellales</taxon>
        <taxon>Glomerellaceae</taxon>
        <taxon>Colletotrichum</taxon>
        <taxon>Colletotrichum graminicola species complex</taxon>
    </lineage>
</organism>
<dbReference type="Proteomes" id="UP001230504">
    <property type="component" value="Unassembled WGS sequence"/>
</dbReference>
<gene>
    <name evidence="3" type="ORF">LY79DRAFT_654385</name>
</gene>
<dbReference type="InterPro" id="IPR018392">
    <property type="entry name" value="LysM"/>
</dbReference>
<protein>
    <recommendedName>
        <fullName evidence="2">LysM domain-containing protein</fullName>
    </recommendedName>
</protein>
<feature type="signal peptide" evidence="1">
    <location>
        <begin position="1"/>
        <end position="30"/>
    </location>
</feature>
<name>A0AAD8PJ86_9PEZI</name>
<accession>A0AAD8PJ86</accession>
<dbReference type="GeneID" id="85446885"/>
<keyword evidence="4" id="KW-1185">Reference proteome</keyword>
<proteinExistence type="predicted"/>
<dbReference type="EMBL" id="JAHLJV010000229">
    <property type="protein sequence ID" value="KAK1563973.1"/>
    <property type="molecule type" value="Genomic_DNA"/>
</dbReference>
<evidence type="ECO:0000256" key="1">
    <source>
        <dbReference type="SAM" id="SignalP"/>
    </source>
</evidence>
<evidence type="ECO:0000313" key="3">
    <source>
        <dbReference type="EMBL" id="KAK1563973.1"/>
    </source>
</evidence>
<feature type="chain" id="PRO_5042028136" description="LysM domain-containing protein" evidence="1">
    <location>
        <begin position="31"/>
        <end position="374"/>
    </location>
</feature>
<comment type="caution">
    <text evidence="3">The sequence shown here is derived from an EMBL/GenBank/DDBJ whole genome shotgun (WGS) entry which is preliminary data.</text>
</comment>
<dbReference type="AlphaFoldDB" id="A0AAD8PJ86"/>
<dbReference type="RefSeq" id="XP_060406860.1">
    <property type="nucleotide sequence ID" value="XM_060562645.1"/>
</dbReference>
<sequence length="374" mass="39255">MKLFHLGVTSSRAGLWLAVVSSLFFPHISANSCQPYTWDSLSPMRIASVDDSVDLGPTEGEPLVVNPGEINCRFWTNTPEEVDYYTCSRLARRYLMPVEQFFFLNPELDKDCSNIQPQTEYCVEGSRTAPPVSAMRASVMATISTAPTVRAATTTAGATVPATGETARIGVALVTLPAASSPARDEQPAGTKWTKDGTCGGTEGMRCSAEWGRCCNVNGVCCEKPADCYVERGCQDAFGICASNSTSAVSTSAAVSTLTAPGTVTLGITATTSTSTVAPAPACTGGSNAPGITDNLKGLCSYSCDYNHCLVGACVCTGPAAEPAVGIPEQTGRHGCPADNITEDLGYYEDLCEFTCSRGYCPPGAYGVKVQRSR</sequence>
<keyword evidence="1" id="KW-0732">Signal</keyword>
<feature type="domain" description="LysM" evidence="2">
    <location>
        <begin position="73"/>
        <end position="123"/>
    </location>
</feature>
<evidence type="ECO:0000259" key="2">
    <source>
        <dbReference type="PROSITE" id="PS51782"/>
    </source>
</evidence>
<evidence type="ECO:0000313" key="4">
    <source>
        <dbReference type="Proteomes" id="UP001230504"/>
    </source>
</evidence>
<dbReference type="InterPro" id="IPR036779">
    <property type="entry name" value="LysM_dom_sf"/>
</dbReference>